<reference evidence="3" key="1">
    <citation type="journal article" date="2019" name="Sci. Rep.">
        <title>Draft genome of Tanacetum cinerariifolium, the natural source of mosquito coil.</title>
        <authorList>
            <person name="Yamashiro T."/>
            <person name="Shiraishi A."/>
            <person name="Satake H."/>
            <person name="Nakayama K."/>
        </authorList>
    </citation>
    <scope>NUCLEOTIDE SEQUENCE</scope>
</reference>
<evidence type="ECO:0000256" key="2">
    <source>
        <dbReference type="SAM" id="MobiDB-lite"/>
    </source>
</evidence>
<evidence type="ECO:0008006" key="4">
    <source>
        <dbReference type="Google" id="ProtNLM"/>
    </source>
</evidence>
<proteinExistence type="predicted"/>
<name>A0A699HYE2_TANCI</name>
<feature type="region of interest" description="Disordered" evidence="2">
    <location>
        <begin position="216"/>
        <end position="239"/>
    </location>
</feature>
<sequence>MSSLFANTHNVVAILEKSDAAEGFKQIIDFLNGSYIHYALTVNPHIYISCIKQFWKTVSVKRSDDVTRLQALADRKKIVISEDVIREILQLDDVEGVVCLPNEEIFAGLAQMGYEKPSTTLTFYKSFFSSQRFNFSKYIFDSLVYNVDSSSKFYMYPRFIQLIIPNQIGDLSTHTTSYISPALTQKETVVEDVANDAIPSIPTPIILPSPPLHDIPSTTQVQSLPPQQPQSLPQAPPQGAEFPTHLFQQVLDTCSTLTRCVETLEHANATQKLEIITLKVRVKRLERANKVKSSKLKRLRKVGTSQRVVSSDDMEDVLNQGRMIDNLDKDEGIELVVDQVKDVDIAETEGRHAAEQAERQAEIYHLDLDHPSKVLSMQEDDSEVQEVVEVVTTAKLITDVVTAASQVSAAGATISAAKPSIHAAAPTGVAAYTRRRKGVIIRDPEEELSSKTPAETPKLKDKGKGILIETPKPMKKKDQIELDAEYARKLHDEIHKDHEEINKDIDWDAAIDHVKQKSKENPQYIKRYQVMKKRPQTESEARKNMMIYLKNTAGYKLDFFKGMSYDEICPIFQASINETPAQKAAKRRKLNEEAQEAKDLKKHLEVVNDEDDDVFIEATPLARKVPVVDYHIVLMNNKPRFKIIKADETHQLYISFITLLKNFDREDLENLWGIVKERFSTSNPTNFSDEYLLNTLKIMFEKPDGQDAVWKSQRSVHGLALVKS</sequence>
<protein>
    <recommendedName>
        <fullName evidence="4">Xylulose kinase-1</fullName>
    </recommendedName>
</protein>
<evidence type="ECO:0000313" key="3">
    <source>
        <dbReference type="EMBL" id="GEY66494.1"/>
    </source>
</evidence>
<gene>
    <name evidence="3" type="ORF">Tci_438468</name>
</gene>
<feature type="coiled-coil region" evidence="1">
    <location>
        <begin position="583"/>
        <end position="610"/>
    </location>
</feature>
<accession>A0A699HYE2</accession>
<dbReference type="AlphaFoldDB" id="A0A699HYE2"/>
<keyword evidence="1" id="KW-0175">Coiled coil</keyword>
<feature type="compositionally biased region" description="Low complexity" evidence="2">
    <location>
        <begin position="216"/>
        <end position="233"/>
    </location>
</feature>
<organism evidence="3">
    <name type="scientific">Tanacetum cinerariifolium</name>
    <name type="common">Dalmatian daisy</name>
    <name type="synonym">Chrysanthemum cinerariifolium</name>
    <dbReference type="NCBI Taxonomy" id="118510"/>
    <lineage>
        <taxon>Eukaryota</taxon>
        <taxon>Viridiplantae</taxon>
        <taxon>Streptophyta</taxon>
        <taxon>Embryophyta</taxon>
        <taxon>Tracheophyta</taxon>
        <taxon>Spermatophyta</taxon>
        <taxon>Magnoliopsida</taxon>
        <taxon>eudicotyledons</taxon>
        <taxon>Gunneridae</taxon>
        <taxon>Pentapetalae</taxon>
        <taxon>asterids</taxon>
        <taxon>campanulids</taxon>
        <taxon>Asterales</taxon>
        <taxon>Asteraceae</taxon>
        <taxon>Asteroideae</taxon>
        <taxon>Anthemideae</taxon>
        <taxon>Anthemidinae</taxon>
        <taxon>Tanacetum</taxon>
    </lineage>
</organism>
<dbReference type="EMBL" id="BKCJ010198262">
    <property type="protein sequence ID" value="GEY66494.1"/>
    <property type="molecule type" value="Genomic_DNA"/>
</dbReference>
<evidence type="ECO:0000256" key="1">
    <source>
        <dbReference type="SAM" id="Coils"/>
    </source>
</evidence>
<comment type="caution">
    <text evidence="3">The sequence shown here is derived from an EMBL/GenBank/DDBJ whole genome shotgun (WGS) entry which is preliminary data.</text>
</comment>